<dbReference type="RefSeq" id="WP_104506278.1">
    <property type="nucleotide sequence ID" value="NZ_JACIGC010000023.1"/>
</dbReference>
<dbReference type="PANTHER" id="PTHR30050">
    <property type="entry name" value="CHROMOSOMAL REPLICATION INITIATOR PROTEIN DNAA"/>
    <property type="match status" value="1"/>
</dbReference>
<keyword evidence="2" id="KW-0547">Nucleotide-binding</keyword>
<keyword evidence="6" id="KW-1185">Reference proteome</keyword>
<evidence type="ECO:0000256" key="3">
    <source>
        <dbReference type="ARBA" id="ARBA00022840"/>
    </source>
</evidence>
<evidence type="ECO:0000259" key="4">
    <source>
        <dbReference type="SMART" id="SM00382"/>
    </source>
</evidence>
<comment type="caution">
    <text evidence="5">The sequence shown here is derived from an EMBL/GenBank/DDBJ whole genome shotgun (WGS) entry which is preliminary data.</text>
</comment>
<dbReference type="InterPro" id="IPR003593">
    <property type="entry name" value="AAA+_ATPase"/>
</dbReference>
<dbReference type="SMART" id="SM00382">
    <property type="entry name" value="AAA"/>
    <property type="match status" value="1"/>
</dbReference>
<gene>
    <name evidence="5" type="ORF">CCR94_02325</name>
</gene>
<dbReference type="AlphaFoldDB" id="A0A2S6NF49"/>
<name>A0A2S6NF49_9HYPH</name>
<dbReference type="EMBL" id="NHSJ01000025">
    <property type="protein sequence ID" value="PPQ33258.1"/>
    <property type="molecule type" value="Genomic_DNA"/>
</dbReference>
<evidence type="ECO:0000256" key="2">
    <source>
        <dbReference type="ARBA" id="ARBA00022741"/>
    </source>
</evidence>
<comment type="similarity">
    <text evidence="1">Belongs to the IS21/IS1162 putative ATP-binding protein family.</text>
</comment>
<evidence type="ECO:0000313" key="5">
    <source>
        <dbReference type="EMBL" id="PPQ33258.1"/>
    </source>
</evidence>
<dbReference type="Gene3D" id="3.40.50.300">
    <property type="entry name" value="P-loop containing nucleotide triphosphate hydrolases"/>
    <property type="match status" value="1"/>
</dbReference>
<dbReference type="NCBIfam" id="NF038214">
    <property type="entry name" value="IS21_help_AAA"/>
    <property type="match status" value="1"/>
</dbReference>
<evidence type="ECO:0000256" key="1">
    <source>
        <dbReference type="ARBA" id="ARBA00008059"/>
    </source>
</evidence>
<organism evidence="5 6">
    <name type="scientific">Rhodoblastus sphagnicola</name>
    <dbReference type="NCBI Taxonomy" id="333368"/>
    <lineage>
        <taxon>Bacteria</taxon>
        <taxon>Pseudomonadati</taxon>
        <taxon>Pseudomonadota</taxon>
        <taxon>Alphaproteobacteria</taxon>
        <taxon>Hyphomicrobiales</taxon>
        <taxon>Rhodoblastaceae</taxon>
        <taxon>Rhodoblastus</taxon>
    </lineage>
</organism>
<dbReference type="InterPro" id="IPR027417">
    <property type="entry name" value="P-loop_NTPase"/>
</dbReference>
<keyword evidence="3 5" id="KW-0067">ATP-binding</keyword>
<evidence type="ECO:0000313" key="6">
    <source>
        <dbReference type="Proteomes" id="UP000239089"/>
    </source>
</evidence>
<sequence>MLKHPTLDQLHALGLHGMAKAFVEVAASSEAGGLSHPEWLGLLLDREASLRQDKRMAARLRAAKLRQQACIEDIDYRSPRGLDRAMMQKLIKGDWIDAHDNLALVGPTGVGKSWLASALGHKACRDNRSVLYQRVPRLFEELALARGDGRHARLLRSLGRADLLVLDDWGLEPLDAAARHDLLEILEERYGRKSTLVTSQLPVDRWHEIVGDPTYADAIMDRLVHNAHRIELTGESLRRARAKSVIAS</sequence>
<dbReference type="InterPro" id="IPR002611">
    <property type="entry name" value="IstB_ATP-bd"/>
</dbReference>
<dbReference type="GO" id="GO:0005524">
    <property type="term" value="F:ATP binding"/>
    <property type="evidence" value="ECO:0007669"/>
    <property type="project" value="UniProtKB-KW"/>
</dbReference>
<dbReference type="InterPro" id="IPR047661">
    <property type="entry name" value="IstB"/>
</dbReference>
<dbReference type="PANTHER" id="PTHR30050:SF4">
    <property type="entry name" value="ATP-BINDING PROTEIN RV3427C IN INSERTION SEQUENCE-RELATED"/>
    <property type="match status" value="1"/>
</dbReference>
<dbReference type="GO" id="GO:0006260">
    <property type="term" value="P:DNA replication"/>
    <property type="evidence" value="ECO:0007669"/>
    <property type="project" value="TreeGrafter"/>
</dbReference>
<protein>
    <submittedName>
        <fullName evidence="5">ATP-binding protein</fullName>
    </submittedName>
</protein>
<accession>A0A2S6NF49</accession>
<dbReference type="PIRSF" id="PIRSF003073">
    <property type="entry name" value="DNAC_TnpB_IstB"/>
    <property type="match status" value="1"/>
</dbReference>
<dbReference type="InterPro" id="IPR028350">
    <property type="entry name" value="DNAC/IstB-like"/>
</dbReference>
<dbReference type="SUPFAM" id="SSF52540">
    <property type="entry name" value="P-loop containing nucleoside triphosphate hydrolases"/>
    <property type="match status" value="1"/>
</dbReference>
<dbReference type="CDD" id="cd00009">
    <property type="entry name" value="AAA"/>
    <property type="match status" value="1"/>
</dbReference>
<dbReference type="Pfam" id="PF01695">
    <property type="entry name" value="IstB_IS21"/>
    <property type="match status" value="1"/>
</dbReference>
<feature type="domain" description="AAA+ ATPase" evidence="4">
    <location>
        <begin position="98"/>
        <end position="231"/>
    </location>
</feature>
<dbReference type="Proteomes" id="UP000239089">
    <property type="component" value="Unassembled WGS sequence"/>
</dbReference>
<dbReference type="FunFam" id="3.40.50.300:FF:001361">
    <property type="entry name" value="AAA family ATPase"/>
    <property type="match status" value="1"/>
</dbReference>
<reference evidence="5 6" key="1">
    <citation type="journal article" date="2018" name="Arch. Microbiol.">
        <title>New insights into the metabolic potential of the phototrophic purple bacterium Rhodopila globiformis DSM 161(T) from its draft genome sequence and evidence for a vanadium-dependent nitrogenase.</title>
        <authorList>
            <person name="Imhoff J.F."/>
            <person name="Rahn T."/>
            <person name="Kunzel S."/>
            <person name="Neulinger S.C."/>
        </authorList>
    </citation>
    <scope>NUCLEOTIDE SEQUENCE [LARGE SCALE GENOMIC DNA]</scope>
    <source>
        <strain evidence="5 6">DSM 16996</strain>
    </source>
</reference>
<proteinExistence type="inferred from homology"/>
<dbReference type="OrthoDB" id="8150723at2"/>